<reference evidence="2" key="1">
    <citation type="journal article" date="2023" name="G3 (Bethesda)">
        <title>A reference genome for the long-term kleptoplast-retaining sea slug Elysia crispata morphotype clarki.</title>
        <authorList>
            <person name="Eastman K.E."/>
            <person name="Pendleton A.L."/>
            <person name="Shaikh M.A."/>
            <person name="Suttiyut T."/>
            <person name="Ogas R."/>
            <person name="Tomko P."/>
            <person name="Gavelis G."/>
            <person name="Widhalm J.R."/>
            <person name="Wisecaver J.H."/>
        </authorList>
    </citation>
    <scope>NUCLEOTIDE SEQUENCE</scope>
    <source>
        <strain evidence="2">ECLA1</strain>
    </source>
</reference>
<evidence type="ECO:0000313" key="3">
    <source>
        <dbReference type="Proteomes" id="UP001283361"/>
    </source>
</evidence>
<dbReference type="PANTHER" id="PTHR46599">
    <property type="entry name" value="PIGGYBAC TRANSPOSABLE ELEMENT-DERIVED PROTEIN 4"/>
    <property type="match status" value="1"/>
</dbReference>
<comment type="caution">
    <text evidence="2">The sequence shown here is derived from an EMBL/GenBank/DDBJ whole genome shotgun (WGS) entry which is preliminary data.</text>
</comment>
<organism evidence="2 3">
    <name type="scientific">Elysia crispata</name>
    <name type="common">lettuce slug</name>
    <dbReference type="NCBI Taxonomy" id="231223"/>
    <lineage>
        <taxon>Eukaryota</taxon>
        <taxon>Metazoa</taxon>
        <taxon>Spiralia</taxon>
        <taxon>Lophotrochozoa</taxon>
        <taxon>Mollusca</taxon>
        <taxon>Gastropoda</taxon>
        <taxon>Heterobranchia</taxon>
        <taxon>Euthyneura</taxon>
        <taxon>Panpulmonata</taxon>
        <taxon>Sacoglossa</taxon>
        <taxon>Placobranchoidea</taxon>
        <taxon>Plakobranchidae</taxon>
        <taxon>Elysia</taxon>
    </lineage>
</organism>
<feature type="domain" description="PiggyBac transposable element-derived protein" evidence="1">
    <location>
        <begin position="8"/>
        <end position="150"/>
    </location>
</feature>
<dbReference type="Pfam" id="PF13843">
    <property type="entry name" value="DDE_Tnp_1_7"/>
    <property type="match status" value="1"/>
</dbReference>
<dbReference type="EMBL" id="JAWDGP010003666">
    <property type="protein sequence ID" value="KAK3771931.1"/>
    <property type="molecule type" value="Genomic_DNA"/>
</dbReference>
<evidence type="ECO:0000259" key="1">
    <source>
        <dbReference type="Pfam" id="PF13843"/>
    </source>
</evidence>
<dbReference type="InterPro" id="IPR029526">
    <property type="entry name" value="PGBD"/>
</dbReference>
<protein>
    <recommendedName>
        <fullName evidence="1">PiggyBac transposable element-derived protein domain-containing protein</fullName>
    </recommendedName>
</protein>
<keyword evidence="3" id="KW-1185">Reference proteome</keyword>
<proteinExistence type="predicted"/>
<evidence type="ECO:0000313" key="2">
    <source>
        <dbReference type="EMBL" id="KAK3771931.1"/>
    </source>
</evidence>
<sequence length="351" mass="41101">MATPQQITNAYDTIRYVRGLTDHLSAAFQGEFIPHEKICIDECMVPYKGPLKCKQYMKMKPVKWGIKIDIHVDWETGYCYRFMVYAGKIRVPEPLADLGKLGYTITLLTQGMENKGHRLTIDMSYKSPTLVDHLARVGIGYCVDVRRRDSREVLKDFLSTTVVKDYNEQMNGVDKLDQHTIIMKRNKEYRWPMRFLMKSLEWSLRNAFILMEQDKKARSEALHKNNDMLQFRKDVCNAMIGQHRPSTQTNKKANEHKRLDCRIRHDPQVPETNNKRCNVCEEQFLRAKKDEKTTGVSYGLKSVKTAIQCSGYLQYLCIKKIKQKADGSYSHSSCWTKYHTMVENWRQLQSF</sequence>
<name>A0AAE1DIK5_9GAST</name>
<gene>
    <name evidence="2" type="ORF">RRG08_053912</name>
</gene>
<accession>A0AAE1DIK5</accession>
<dbReference type="AlphaFoldDB" id="A0AAE1DIK5"/>
<dbReference type="PANTHER" id="PTHR46599:SF3">
    <property type="entry name" value="PIGGYBAC TRANSPOSABLE ELEMENT-DERIVED PROTEIN 4"/>
    <property type="match status" value="1"/>
</dbReference>
<dbReference type="Proteomes" id="UP001283361">
    <property type="component" value="Unassembled WGS sequence"/>
</dbReference>